<evidence type="ECO:0000256" key="2">
    <source>
        <dbReference type="ARBA" id="ARBA00022741"/>
    </source>
</evidence>
<dbReference type="InterPro" id="IPR007371">
    <property type="entry name" value="TPK_catalytic"/>
</dbReference>
<dbReference type="Pfam" id="PF04265">
    <property type="entry name" value="TPK_B1_binding"/>
    <property type="match status" value="1"/>
</dbReference>
<keyword evidence="3" id="KW-0418">Kinase</keyword>
<protein>
    <recommendedName>
        <fullName evidence="5">Thiamine diphosphokinase</fullName>
        <ecNumber evidence="5">2.7.6.2</ecNumber>
    </recommendedName>
</protein>
<evidence type="ECO:0000256" key="1">
    <source>
        <dbReference type="ARBA" id="ARBA00022679"/>
    </source>
</evidence>
<evidence type="ECO:0000256" key="3">
    <source>
        <dbReference type="ARBA" id="ARBA00022777"/>
    </source>
</evidence>
<dbReference type="Gene3D" id="3.40.50.10240">
    <property type="entry name" value="Thiamin pyrophosphokinase, catalytic domain"/>
    <property type="match status" value="1"/>
</dbReference>
<reference evidence="8" key="1">
    <citation type="journal article" date="2019" name="Int. J. Syst. Evol. Microbiol.">
        <title>The Global Catalogue of Microorganisms (GCM) 10K type strain sequencing project: providing services to taxonomists for standard genome sequencing and annotation.</title>
        <authorList>
            <consortium name="The Broad Institute Genomics Platform"/>
            <consortium name="The Broad Institute Genome Sequencing Center for Infectious Disease"/>
            <person name="Wu L."/>
            <person name="Ma J."/>
        </authorList>
    </citation>
    <scope>NUCLEOTIDE SEQUENCE [LARGE SCALE GENOMIC DNA]</scope>
    <source>
        <strain evidence="8">TISTR 2241</strain>
    </source>
</reference>
<dbReference type="InterPro" id="IPR036371">
    <property type="entry name" value="TPK_B1-bd_sf"/>
</dbReference>
<accession>A0ABW5PPX5</accession>
<dbReference type="Proteomes" id="UP001597458">
    <property type="component" value="Unassembled WGS sequence"/>
</dbReference>
<dbReference type="InterPro" id="IPR036759">
    <property type="entry name" value="TPK_catalytic_sf"/>
</dbReference>
<dbReference type="InterPro" id="IPR053149">
    <property type="entry name" value="TPK"/>
</dbReference>
<evidence type="ECO:0000313" key="7">
    <source>
        <dbReference type="EMBL" id="MFD2616927.1"/>
    </source>
</evidence>
<dbReference type="SUPFAM" id="SSF63999">
    <property type="entry name" value="Thiamin pyrophosphokinase, catalytic domain"/>
    <property type="match status" value="1"/>
</dbReference>
<keyword evidence="8" id="KW-1185">Reference proteome</keyword>
<dbReference type="InterPro" id="IPR007373">
    <property type="entry name" value="Thiamin_PyroPKinase_B1-bd"/>
</dbReference>
<dbReference type="PANTHER" id="PTHR41299">
    <property type="entry name" value="THIAMINE PYROPHOSPHOKINASE"/>
    <property type="match status" value="1"/>
</dbReference>
<name>A0ABW5PPX5_9BACI</name>
<gene>
    <name evidence="7" type="ORF">ACFSTF_06330</name>
</gene>
<dbReference type="Pfam" id="PF04263">
    <property type="entry name" value="TPK_catalytic"/>
    <property type="match status" value="1"/>
</dbReference>
<dbReference type="CDD" id="cd07995">
    <property type="entry name" value="TPK"/>
    <property type="match status" value="1"/>
</dbReference>
<dbReference type="SUPFAM" id="SSF63862">
    <property type="entry name" value="Thiamin pyrophosphokinase, substrate-binding domain"/>
    <property type="match status" value="1"/>
</dbReference>
<dbReference type="EC" id="2.7.6.2" evidence="5"/>
<keyword evidence="4" id="KW-0067">ATP-binding</keyword>
<evidence type="ECO:0000259" key="6">
    <source>
        <dbReference type="SMART" id="SM00983"/>
    </source>
</evidence>
<dbReference type="GO" id="GO:0004788">
    <property type="term" value="F:thiamine diphosphokinase activity"/>
    <property type="evidence" value="ECO:0007669"/>
    <property type="project" value="UniProtKB-EC"/>
</dbReference>
<organism evidence="7 8">
    <name type="scientific">Terrilactibacillus laevilacticus</name>
    <dbReference type="NCBI Taxonomy" id="1380157"/>
    <lineage>
        <taxon>Bacteria</taxon>
        <taxon>Bacillati</taxon>
        <taxon>Bacillota</taxon>
        <taxon>Bacilli</taxon>
        <taxon>Bacillales</taxon>
        <taxon>Bacillaceae</taxon>
        <taxon>Terrilactibacillus</taxon>
    </lineage>
</organism>
<dbReference type="RefSeq" id="WP_141189235.1">
    <property type="nucleotide sequence ID" value="NZ_JBHUMR010000008.1"/>
</dbReference>
<dbReference type="PANTHER" id="PTHR41299:SF1">
    <property type="entry name" value="THIAMINE PYROPHOSPHOKINASE"/>
    <property type="match status" value="1"/>
</dbReference>
<keyword evidence="2" id="KW-0547">Nucleotide-binding</keyword>
<dbReference type="NCBIfam" id="TIGR01378">
    <property type="entry name" value="thi_PPkinase"/>
    <property type="match status" value="1"/>
</dbReference>
<dbReference type="SMART" id="SM00983">
    <property type="entry name" value="TPK_B1_binding"/>
    <property type="match status" value="1"/>
</dbReference>
<evidence type="ECO:0000256" key="5">
    <source>
        <dbReference type="NCBIfam" id="TIGR01378"/>
    </source>
</evidence>
<evidence type="ECO:0000256" key="4">
    <source>
        <dbReference type="ARBA" id="ARBA00022840"/>
    </source>
</evidence>
<dbReference type="EMBL" id="JBHUMR010000008">
    <property type="protein sequence ID" value="MFD2616927.1"/>
    <property type="molecule type" value="Genomic_DNA"/>
</dbReference>
<sequence length="216" mass="24611">MTKYAILAGGPSHLHPSFDLLKNESWQWIGVDRGTYRLLKKGITPVKSFGDFDSITTKEKEWIFNKEINVDMFPSEKDKTDLELAIDWVIEQNSSACMVMGATGGRLDHELLNIQLLYKLSEHHVEACLLDRYNRISLLKPGVHSIISENSFQYVSFIPLTTEVKDLTLKGFKYKLDHTTIRVGSSRCISNEYKDAVGEVRFTEGHLLMIQSKDPS</sequence>
<comment type="caution">
    <text evidence="7">The sequence shown here is derived from an EMBL/GenBank/DDBJ whole genome shotgun (WGS) entry which is preliminary data.</text>
</comment>
<dbReference type="InterPro" id="IPR006282">
    <property type="entry name" value="Thi_PPkinase"/>
</dbReference>
<evidence type="ECO:0000313" key="8">
    <source>
        <dbReference type="Proteomes" id="UP001597458"/>
    </source>
</evidence>
<proteinExistence type="predicted"/>
<keyword evidence="1 7" id="KW-0808">Transferase</keyword>
<feature type="domain" description="Thiamin pyrophosphokinase thiamin-binding" evidence="6">
    <location>
        <begin position="142"/>
        <end position="208"/>
    </location>
</feature>